<dbReference type="InterPro" id="IPR004589">
    <property type="entry name" value="DNA_helicase_ATP-dep_RecQ"/>
</dbReference>
<dbReference type="EC" id="5.6.2.4" evidence="10"/>
<dbReference type="VEuPathDB" id="VectorBase:PPAI004103"/>
<feature type="region of interest" description="Disordered" evidence="11">
    <location>
        <begin position="1"/>
        <end position="45"/>
    </location>
</feature>
<dbReference type="SMART" id="SM00490">
    <property type="entry name" value="HELICc"/>
    <property type="match status" value="1"/>
</dbReference>
<dbReference type="Pfam" id="PF09382">
    <property type="entry name" value="RQC"/>
    <property type="match status" value="1"/>
</dbReference>
<dbReference type="InterPro" id="IPR002121">
    <property type="entry name" value="HRDC_dom"/>
</dbReference>
<keyword evidence="6" id="KW-0067">ATP-binding</keyword>
<evidence type="ECO:0000313" key="12">
    <source>
        <dbReference type="EnsemblMetazoa" id="PPAI004103-PA"/>
    </source>
</evidence>
<evidence type="ECO:0000256" key="4">
    <source>
        <dbReference type="ARBA" id="ARBA00022801"/>
    </source>
</evidence>
<dbReference type="PROSITE" id="PS50967">
    <property type="entry name" value="HRDC"/>
    <property type="match status" value="1"/>
</dbReference>
<feature type="compositionally biased region" description="Acidic residues" evidence="11">
    <location>
        <begin position="1"/>
        <end position="16"/>
    </location>
</feature>
<dbReference type="InterPro" id="IPR001650">
    <property type="entry name" value="Helicase_C-like"/>
</dbReference>
<dbReference type="Proteomes" id="UP000092462">
    <property type="component" value="Unassembled WGS sequence"/>
</dbReference>
<dbReference type="Gene3D" id="3.40.50.300">
    <property type="entry name" value="P-loop containing nucleotide triphosphate hydrolases"/>
    <property type="match status" value="2"/>
</dbReference>
<dbReference type="PANTHER" id="PTHR13710:SF120">
    <property type="entry name" value="BIFUNCTIONAL 3'-5' EXONUCLEASE_ATP-DEPENDENT HELICASE WRN"/>
    <property type="match status" value="1"/>
</dbReference>
<evidence type="ECO:0000256" key="10">
    <source>
        <dbReference type="ARBA" id="ARBA00034808"/>
    </source>
</evidence>
<dbReference type="PANTHER" id="PTHR13710">
    <property type="entry name" value="DNA HELICASE RECQ FAMILY MEMBER"/>
    <property type="match status" value="1"/>
</dbReference>
<evidence type="ECO:0000256" key="3">
    <source>
        <dbReference type="ARBA" id="ARBA00022741"/>
    </source>
</evidence>
<dbReference type="FunFam" id="3.40.50.300:FF:001456">
    <property type="entry name" value="ATP-dependent DNA helicase"/>
    <property type="match status" value="1"/>
</dbReference>
<dbReference type="EMBL" id="AJVK01027962">
    <property type="status" value="NOT_ANNOTATED_CDS"/>
    <property type="molecule type" value="Genomic_DNA"/>
</dbReference>
<dbReference type="Pfam" id="PF00270">
    <property type="entry name" value="DEAD"/>
    <property type="match status" value="1"/>
</dbReference>
<dbReference type="InterPro" id="IPR018982">
    <property type="entry name" value="RQC_domain"/>
</dbReference>
<reference evidence="12" key="1">
    <citation type="submission" date="2022-08" db="UniProtKB">
        <authorList>
            <consortium name="EnsemblMetazoa"/>
        </authorList>
    </citation>
    <scope>IDENTIFICATION</scope>
    <source>
        <strain evidence="12">Israel</strain>
    </source>
</reference>
<dbReference type="FunFam" id="3.40.50.300:FF:001389">
    <property type="entry name" value="ATP-dependent DNA helicase RecQ"/>
    <property type="match status" value="1"/>
</dbReference>
<evidence type="ECO:0000256" key="2">
    <source>
        <dbReference type="ARBA" id="ARBA00005446"/>
    </source>
</evidence>
<evidence type="ECO:0000256" key="11">
    <source>
        <dbReference type="SAM" id="MobiDB-lite"/>
    </source>
</evidence>
<dbReference type="InterPro" id="IPR027417">
    <property type="entry name" value="P-loop_NTPase"/>
</dbReference>
<dbReference type="GO" id="GO:0005737">
    <property type="term" value="C:cytoplasm"/>
    <property type="evidence" value="ECO:0007669"/>
    <property type="project" value="TreeGrafter"/>
</dbReference>
<dbReference type="PROSITE" id="PS51194">
    <property type="entry name" value="HELICASE_CTER"/>
    <property type="match status" value="1"/>
</dbReference>
<comment type="cofactor">
    <cofactor evidence="1">
        <name>Zn(2+)</name>
        <dbReference type="ChEBI" id="CHEBI:29105"/>
    </cofactor>
</comment>
<dbReference type="GO" id="GO:0009378">
    <property type="term" value="F:four-way junction helicase activity"/>
    <property type="evidence" value="ECO:0007669"/>
    <property type="project" value="TreeGrafter"/>
</dbReference>
<dbReference type="Pfam" id="PF00271">
    <property type="entry name" value="Helicase_C"/>
    <property type="match status" value="1"/>
</dbReference>
<comment type="similarity">
    <text evidence="2">Belongs to the helicase family. RecQ subfamily.</text>
</comment>
<dbReference type="InterPro" id="IPR036388">
    <property type="entry name" value="WH-like_DNA-bd_sf"/>
</dbReference>
<evidence type="ECO:0000256" key="6">
    <source>
        <dbReference type="ARBA" id="ARBA00022840"/>
    </source>
</evidence>
<dbReference type="Gene3D" id="1.10.150.80">
    <property type="entry name" value="HRDC domain"/>
    <property type="match status" value="1"/>
</dbReference>
<dbReference type="SMART" id="SM00956">
    <property type="entry name" value="RQC"/>
    <property type="match status" value="1"/>
</dbReference>
<protein>
    <recommendedName>
        <fullName evidence="10">DNA 3'-5' helicase</fullName>
        <ecNumber evidence="10">5.6.2.4</ecNumber>
    </recommendedName>
</protein>
<dbReference type="GO" id="GO:0043138">
    <property type="term" value="F:3'-5' DNA helicase activity"/>
    <property type="evidence" value="ECO:0007669"/>
    <property type="project" value="UniProtKB-EC"/>
</dbReference>
<dbReference type="GO" id="GO:0005634">
    <property type="term" value="C:nucleus"/>
    <property type="evidence" value="ECO:0007669"/>
    <property type="project" value="TreeGrafter"/>
</dbReference>
<dbReference type="EnsemblMetazoa" id="PPAI004103-RA">
    <property type="protein sequence ID" value="PPAI004103-PA"/>
    <property type="gene ID" value="PPAI004103"/>
</dbReference>
<evidence type="ECO:0000256" key="1">
    <source>
        <dbReference type="ARBA" id="ARBA00001947"/>
    </source>
</evidence>
<feature type="compositionally biased region" description="Low complexity" evidence="11">
    <location>
        <begin position="23"/>
        <end position="35"/>
    </location>
</feature>
<dbReference type="SUPFAM" id="SSF46785">
    <property type="entry name" value="Winged helix' DNA-binding domain"/>
    <property type="match status" value="1"/>
</dbReference>
<dbReference type="SUPFAM" id="SSF52540">
    <property type="entry name" value="P-loop containing nucleoside triphosphate hydrolases"/>
    <property type="match status" value="1"/>
</dbReference>
<dbReference type="GO" id="GO:0005694">
    <property type="term" value="C:chromosome"/>
    <property type="evidence" value="ECO:0007669"/>
    <property type="project" value="TreeGrafter"/>
</dbReference>
<dbReference type="VEuPathDB" id="VectorBase:PPAPM1_012015"/>
<dbReference type="GO" id="GO:0005524">
    <property type="term" value="F:ATP binding"/>
    <property type="evidence" value="ECO:0007669"/>
    <property type="project" value="UniProtKB-KW"/>
</dbReference>
<organism evidence="12 13">
    <name type="scientific">Phlebotomus papatasi</name>
    <name type="common">Sandfly</name>
    <dbReference type="NCBI Taxonomy" id="29031"/>
    <lineage>
        <taxon>Eukaryota</taxon>
        <taxon>Metazoa</taxon>
        <taxon>Ecdysozoa</taxon>
        <taxon>Arthropoda</taxon>
        <taxon>Hexapoda</taxon>
        <taxon>Insecta</taxon>
        <taxon>Pterygota</taxon>
        <taxon>Neoptera</taxon>
        <taxon>Endopterygota</taxon>
        <taxon>Diptera</taxon>
        <taxon>Nematocera</taxon>
        <taxon>Psychodoidea</taxon>
        <taxon>Psychodidae</taxon>
        <taxon>Phlebotomus</taxon>
        <taxon>Phlebotomus</taxon>
    </lineage>
</organism>
<comment type="catalytic activity">
    <reaction evidence="9">
        <text>Couples ATP hydrolysis with the unwinding of duplex DNA by translocating in the 3'-5' direction.</text>
        <dbReference type="EC" id="5.6.2.4"/>
    </reaction>
</comment>
<dbReference type="GO" id="GO:0003677">
    <property type="term" value="F:DNA binding"/>
    <property type="evidence" value="ECO:0007669"/>
    <property type="project" value="UniProtKB-KW"/>
</dbReference>
<dbReference type="SMART" id="SM00487">
    <property type="entry name" value="DEXDc"/>
    <property type="match status" value="1"/>
</dbReference>
<dbReference type="PROSITE" id="PS51192">
    <property type="entry name" value="HELICASE_ATP_BIND_1"/>
    <property type="match status" value="1"/>
</dbReference>
<dbReference type="Gene3D" id="1.10.10.10">
    <property type="entry name" value="Winged helix-like DNA-binding domain superfamily/Winged helix DNA-binding domain"/>
    <property type="match status" value="1"/>
</dbReference>
<dbReference type="InterPro" id="IPR014001">
    <property type="entry name" value="Helicase_ATP-bd"/>
</dbReference>
<keyword evidence="8" id="KW-0413">Isomerase</keyword>
<keyword evidence="3" id="KW-0547">Nucleotide-binding</keyword>
<dbReference type="GO" id="GO:0016787">
    <property type="term" value="F:hydrolase activity"/>
    <property type="evidence" value="ECO:0007669"/>
    <property type="project" value="UniProtKB-KW"/>
</dbReference>
<dbReference type="InterPro" id="IPR036390">
    <property type="entry name" value="WH_DNA-bd_sf"/>
</dbReference>
<dbReference type="GO" id="GO:0000724">
    <property type="term" value="P:double-strand break repair via homologous recombination"/>
    <property type="evidence" value="ECO:0007669"/>
    <property type="project" value="TreeGrafter"/>
</dbReference>
<evidence type="ECO:0000256" key="8">
    <source>
        <dbReference type="ARBA" id="ARBA00023235"/>
    </source>
</evidence>
<dbReference type="GO" id="GO:0006260">
    <property type="term" value="P:DNA replication"/>
    <property type="evidence" value="ECO:0007669"/>
    <property type="project" value="InterPro"/>
</dbReference>
<dbReference type="InterPro" id="IPR044876">
    <property type="entry name" value="HRDC_dom_sf"/>
</dbReference>
<sequence length="656" mass="74332">MDEELDVTMDSDDDDALLGAIGGISESGSESASSSQNSQPVHEPSGAPSVYLSVLRSKFGHSDFRPMQWRIIRSVLCDKRDNFAVMATGYGKSLCYQFPSVYTGQLTLVVSPLISLMEDQVSALEVMNIEAVFLGTAQKDREALSKVYQGEYRLVYMSPEYITNNQDVLIHLAPQLTLIAIDEAHCVSQWGHDFRPAFRELSCIRKVVPDIPILALTATATHRVRQDIVKILGLKDPNYSLSGFDRPNLSLEIHPRTDTNPWSDIRKHLESVQGASVIIYCITRRHTEEVVNDLKRNKVDCEAYHAGLSTKRRSEVHQAFVRDRIKVIVATIAFGMGIDKPDVRMIIHYGCSQNIESYYQEIGRAGRDGQPAKCILLYNRRDFHTHTILWESCFTTKVCFLMPNCQVSKLKTRADCCDNCKRQLSGYKDEDQYVELDEEGRFDFTQDFTTFLKVIRVFDGYSSVSKTVLFLRGSKSQKLQPRFYSNPLYGSGKNKVEQWWKLVADLMIREDYLKTVSVSRDKPSITCTKMTNKGESLLEQVKTILLHPLQDMMKFFTRKIDPKQEKLSVSVAPLFNFGAIPGKSSQTPQTSQATGMNSNLTVCAPKAKFDVLMKDLLLERSKIASDVDCMPYVIASTKALEQMCRLMPQTLERNWI</sequence>
<evidence type="ECO:0000256" key="7">
    <source>
        <dbReference type="ARBA" id="ARBA00023125"/>
    </source>
</evidence>
<keyword evidence="13" id="KW-1185">Reference proteome</keyword>
<keyword evidence="4" id="KW-0378">Hydrolase</keyword>
<dbReference type="InterPro" id="IPR011545">
    <property type="entry name" value="DEAD/DEAH_box_helicase_dom"/>
</dbReference>
<keyword evidence="7" id="KW-0238">DNA-binding</keyword>
<dbReference type="InterPro" id="IPR010997">
    <property type="entry name" value="HRDC-like_sf"/>
</dbReference>
<dbReference type="AlphaFoldDB" id="A0A1B0D8Z1"/>
<dbReference type="NCBIfam" id="TIGR00614">
    <property type="entry name" value="recQ_fam"/>
    <property type="match status" value="1"/>
</dbReference>
<evidence type="ECO:0000256" key="9">
    <source>
        <dbReference type="ARBA" id="ARBA00034617"/>
    </source>
</evidence>
<keyword evidence="5" id="KW-0347">Helicase</keyword>
<name>A0A1B0D8Z1_PHLPP</name>
<dbReference type="SUPFAM" id="SSF47819">
    <property type="entry name" value="HRDC-like"/>
    <property type="match status" value="1"/>
</dbReference>
<accession>A0A1B0D8Z1</accession>
<evidence type="ECO:0000256" key="5">
    <source>
        <dbReference type="ARBA" id="ARBA00022806"/>
    </source>
</evidence>
<proteinExistence type="inferred from homology"/>
<evidence type="ECO:0000313" key="13">
    <source>
        <dbReference type="Proteomes" id="UP000092462"/>
    </source>
</evidence>
<dbReference type="CDD" id="cd18794">
    <property type="entry name" value="SF2_C_RecQ"/>
    <property type="match status" value="1"/>
</dbReference>